<dbReference type="Proteomes" id="UP000799640">
    <property type="component" value="Unassembled WGS sequence"/>
</dbReference>
<evidence type="ECO:0000313" key="1">
    <source>
        <dbReference type="EMBL" id="KAF2404507.1"/>
    </source>
</evidence>
<evidence type="ECO:0008006" key="3">
    <source>
        <dbReference type="Google" id="ProtNLM"/>
    </source>
</evidence>
<reference evidence="1" key="1">
    <citation type="journal article" date="2020" name="Stud. Mycol.">
        <title>101 Dothideomycetes genomes: a test case for predicting lifestyles and emergence of pathogens.</title>
        <authorList>
            <person name="Haridas S."/>
            <person name="Albert R."/>
            <person name="Binder M."/>
            <person name="Bloem J."/>
            <person name="Labutti K."/>
            <person name="Salamov A."/>
            <person name="Andreopoulos B."/>
            <person name="Baker S."/>
            <person name="Barry K."/>
            <person name="Bills G."/>
            <person name="Bluhm B."/>
            <person name="Cannon C."/>
            <person name="Castanera R."/>
            <person name="Culley D."/>
            <person name="Daum C."/>
            <person name="Ezra D."/>
            <person name="Gonzalez J."/>
            <person name="Henrissat B."/>
            <person name="Kuo A."/>
            <person name="Liang C."/>
            <person name="Lipzen A."/>
            <person name="Lutzoni F."/>
            <person name="Magnuson J."/>
            <person name="Mondo S."/>
            <person name="Nolan M."/>
            <person name="Ohm R."/>
            <person name="Pangilinan J."/>
            <person name="Park H.-J."/>
            <person name="Ramirez L."/>
            <person name="Alfaro M."/>
            <person name="Sun H."/>
            <person name="Tritt A."/>
            <person name="Yoshinaga Y."/>
            <person name="Zwiers L.-H."/>
            <person name="Turgeon B."/>
            <person name="Goodwin S."/>
            <person name="Spatafora J."/>
            <person name="Crous P."/>
            <person name="Grigoriev I."/>
        </authorList>
    </citation>
    <scope>NUCLEOTIDE SEQUENCE</scope>
    <source>
        <strain evidence="1">CBS 262.69</strain>
    </source>
</reference>
<evidence type="ECO:0000313" key="2">
    <source>
        <dbReference type="Proteomes" id="UP000799640"/>
    </source>
</evidence>
<protein>
    <recommendedName>
        <fullName evidence="3">EthD domain-containing protein</fullName>
    </recommendedName>
</protein>
<dbReference type="AlphaFoldDB" id="A0A6G1I8Z4"/>
<accession>A0A6G1I8Z4</accession>
<name>A0A6G1I8Z4_9PEZI</name>
<gene>
    <name evidence="1" type="ORF">EJ06DRAFT_579119</name>
</gene>
<organism evidence="1 2">
    <name type="scientific">Trichodelitschia bisporula</name>
    <dbReference type="NCBI Taxonomy" id="703511"/>
    <lineage>
        <taxon>Eukaryota</taxon>
        <taxon>Fungi</taxon>
        <taxon>Dikarya</taxon>
        <taxon>Ascomycota</taxon>
        <taxon>Pezizomycotina</taxon>
        <taxon>Dothideomycetes</taxon>
        <taxon>Dothideomycetes incertae sedis</taxon>
        <taxon>Phaeotrichales</taxon>
        <taxon>Phaeotrichaceae</taxon>
        <taxon>Trichodelitschia</taxon>
    </lineage>
</organism>
<sequence length="227" mass="24868">MSSFPSYTVPTASGPGVLFVNSKIVSPTLSPSVYTEWYEDVHIRDILATSGIKSAYRYYSTCPEQVERPYMALYPLKAVEFLQSDEFKAIPVVNNVIPGSGMVFDYADFDTRYYTHVAASEAQGAVKGPAPFLAVIALSDPATDAILSLAKDSVRRVRIAENYFSRQNRLPAEANKLAAPPKYLVIVEADTEDGLRGAVEAGELKGGKTASFKLLKGFGEKEQVYFE</sequence>
<dbReference type="OrthoDB" id="3860023at2759"/>
<proteinExistence type="predicted"/>
<dbReference type="EMBL" id="ML996688">
    <property type="protein sequence ID" value="KAF2404507.1"/>
    <property type="molecule type" value="Genomic_DNA"/>
</dbReference>
<keyword evidence="2" id="KW-1185">Reference proteome</keyword>